<organism evidence="3 4">
    <name type="scientific">Rotaria magnacalcarata</name>
    <dbReference type="NCBI Taxonomy" id="392030"/>
    <lineage>
        <taxon>Eukaryota</taxon>
        <taxon>Metazoa</taxon>
        <taxon>Spiralia</taxon>
        <taxon>Gnathifera</taxon>
        <taxon>Rotifera</taxon>
        <taxon>Eurotatoria</taxon>
        <taxon>Bdelloidea</taxon>
        <taxon>Philodinida</taxon>
        <taxon>Philodinidae</taxon>
        <taxon>Rotaria</taxon>
    </lineage>
</organism>
<dbReference type="Proteomes" id="UP000663866">
    <property type="component" value="Unassembled WGS sequence"/>
</dbReference>
<gene>
    <name evidence="2" type="ORF">OVN521_LOCUS49092</name>
    <name evidence="3" type="ORF">OVN521_LOCUS50491</name>
</gene>
<accession>A0A821M296</accession>
<comment type="caution">
    <text evidence="3">The sequence shown here is derived from an EMBL/GenBank/DDBJ whole genome shotgun (WGS) entry which is preliminary data.</text>
</comment>
<feature type="region of interest" description="Disordered" evidence="1">
    <location>
        <begin position="1"/>
        <end position="52"/>
    </location>
</feature>
<dbReference type="AlphaFoldDB" id="A0A821M296"/>
<proteinExistence type="predicted"/>
<feature type="non-terminal residue" evidence="3">
    <location>
        <position position="1"/>
    </location>
</feature>
<dbReference type="EMBL" id="CAJOBG010116456">
    <property type="protein sequence ID" value="CAF4761035.1"/>
    <property type="molecule type" value="Genomic_DNA"/>
</dbReference>
<evidence type="ECO:0000313" key="4">
    <source>
        <dbReference type="Proteomes" id="UP000663866"/>
    </source>
</evidence>
<reference evidence="3" key="1">
    <citation type="submission" date="2021-02" db="EMBL/GenBank/DDBJ databases">
        <authorList>
            <person name="Nowell W R."/>
        </authorList>
    </citation>
    <scope>NUCLEOTIDE SEQUENCE</scope>
</reference>
<feature type="compositionally biased region" description="Low complexity" evidence="1">
    <location>
        <begin position="18"/>
        <end position="32"/>
    </location>
</feature>
<keyword evidence="4" id="KW-1185">Reference proteome</keyword>
<protein>
    <submittedName>
        <fullName evidence="3">Uncharacterized protein</fullName>
    </submittedName>
</protein>
<evidence type="ECO:0000313" key="3">
    <source>
        <dbReference type="EMBL" id="CAF4761035.1"/>
    </source>
</evidence>
<name>A0A821M296_9BILA</name>
<sequence>IDYFIERQRSKLNKEPNRQQVNRQQTNRQRLAAPPPPLPPPRQPPTLPSTNLDDRLDFKVARILNEPSPRNQSQQTYIPP</sequence>
<feature type="compositionally biased region" description="Basic and acidic residues" evidence="1">
    <location>
        <begin position="1"/>
        <end position="17"/>
    </location>
</feature>
<feature type="non-terminal residue" evidence="3">
    <location>
        <position position="80"/>
    </location>
</feature>
<evidence type="ECO:0000313" key="2">
    <source>
        <dbReference type="EMBL" id="CAF4721423.1"/>
    </source>
</evidence>
<evidence type="ECO:0000256" key="1">
    <source>
        <dbReference type="SAM" id="MobiDB-lite"/>
    </source>
</evidence>
<feature type="compositionally biased region" description="Pro residues" evidence="1">
    <location>
        <begin position="33"/>
        <end position="47"/>
    </location>
</feature>
<dbReference type="EMBL" id="CAJOBG010105897">
    <property type="protein sequence ID" value="CAF4721423.1"/>
    <property type="molecule type" value="Genomic_DNA"/>
</dbReference>